<dbReference type="Pfam" id="PF01773">
    <property type="entry name" value="Nucleos_tra2_N"/>
    <property type="match status" value="1"/>
</dbReference>
<keyword evidence="3" id="KW-1003">Cell membrane</keyword>
<feature type="transmembrane region" description="Helical" evidence="7">
    <location>
        <begin position="252"/>
        <end position="278"/>
    </location>
</feature>
<dbReference type="PANTHER" id="PTHR10590:SF4">
    <property type="entry name" value="SOLUTE CARRIER FAMILY 28 MEMBER 3"/>
    <property type="match status" value="1"/>
</dbReference>
<sequence length="397" mass="42503">MNIIYGLLSLVGILFLAWLLSKNKKSIKWRTIIVGVTLEGIFVCFMLNVPLGRWILTNTAQGVQNVMNYSQAGIEFLFGGFFAEGTNVGFVFAIQVLSVIIFISALVSVLYYLRIIPIVVRGLGWVVGKVFGTTRVESFNTVANTMLGVAEAPLLIKPYLARLTRSELFTVMVGGTASASGAILLSYAQMGIDIKYLLISIFSVPFVAIVMSKIMEPETEQSDTTEDVKMEQAGHSNIFEAISEGAVSGVKLAANIGGLLIAFISLLALADGILGIIGTDLATIFGYVFFPFALLVGIPVDDAFRAASIIGTKLAANELIAFQDLLKLQEQLTPQTVAILSVALCNFANLSTIGQLIVGLGSLAPSKKKLIASLSFKAIIAGTMASFITAIFVNMFI</sequence>
<dbReference type="OrthoDB" id="9766455at2"/>
<feature type="transmembrane region" description="Helical" evidence="7">
    <location>
        <begin position="168"/>
        <end position="188"/>
    </location>
</feature>
<dbReference type="Pfam" id="PF07662">
    <property type="entry name" value="Nucleos_tra2_C"/>
    <property type="match status" value="1"/>
</dbReference>
<organism evidence="11 12">
    <name type="scientific">Cytobacillus oceanisediminis</name>
    <dbReference type="NCBI Taxonomy" id="665099"/>
    <lineage>
        <taxon>Bacteria</taxon>
        <taxon>Bacillati</taxon>
        <taxon>Bacillota</taxon>
        <taxon>Bacilli</taxon>
        <taxon>Bacillales</taxon>
        <taxon>Bacillaceae</taxon>
        <taxon>Cytobacillus</taxon>
    </lineage>
</organism>
<comment type="subcellular location">
    <subcellularLocation>
        <location evidence="1">Cell membrane</location>
        <topology evidence="1">Multi-pass membrane protein</topology>
    </subcellularLocation>
</comment>
<dbReference type="GO" id="GO:0005337">
    <property type="term" value="F:nucleoside transmembrane transporter activity"/>
    <property type="evidence" value="ECO:0007669"/>
    <property type="project" value="InterPro"/>
</dbReference>
<feature type="transmembrane region" description="Helical" evidence="7">
    <location>
        <begin position="33"/>
        <end position="56"/>
    </location>
</feature>
<keyword evidence="5 7" id="KW-1133">Transmembrane helix</keyword>
<dbReference type="Proteomes" id="UP000247150">
    <property type="component" value="Unassembled WGS sequence"/>
</dbReference>
<dbReference type="EMBL" id="QGTW01000001">
    <property type="protein sequence ID" value="PWW32432.1"/>
    <property type="molecule type" value="Genomic_DNA"/>
</dbReference>
<evidence type="ECO:0000256" key="2">
    <source>
        <dbReference type="ARBA" id="ARBA00009033"/>
    </source>
</evidence>
<evidence type="ECO:0000256" key="4">
    <source>
        <dbReference type="ARBA" id="ARBA00022692"/>
    </source>
</evidence>
<gene>
    <name evidence="11" type="ORF">DFO73_101697</name>
</gene>
<feature type="domain" description="Concentrative nucleoside transporter N-terminal" evidence="8">
    <location>
        <begin position="9"/>
        <end position="80"/>
    </location>
</feature>
<dbReference type="InterPro" id="IPR011657">
    <property type="entry name" value="CNT_C_dom"/>
</dbReference>
<accession>A0A2V3A623</accession>
<dbReference type="InterPro" id="IPR002668">
    <property type="entry name" value="CNT_N_dom"/>
</dbReference>
<evidence type="ECO:0000256" key="5">
    <source>
        <dbReference type="ARBA" id="ARBA00022989"/>
    </source>
</evidence>
<reference evidence="11 12" key="1">
    <citation type="submission" date="2018-05" db="EMBL/GenBank/DDBJ databases">
        <title>Freshwater and sediment microbial communities from various areas in North America, analyzing microbe dynamics in response to fracking.</title>
        <authorList>
            <person name="Lamendella R."/>
        </authorList>
    </citation>
    <scope>NUCLEOTIDE SEQUENCE [LARGE SCALE GENOMIC DNA]</scope>
    <source>
        <strain evidence="11 12">15_TX</strain>
    </source>
</reference>
<feature type="domain" description="Concentrative nucleoside transporter C-terminal" evidence="9">
    <location>
        <begin position="197"/>
        <end position="393"/>
    </location>
</feature>
<name>A0A2V3A623_9BACI</name>
<feature type="transmembrane region" description="Helical" evidence="7">
    <location>
        <begin position="370"/>
        <end position="393"/>
    </location>
</feature>
<evidence type="ECO:0000256" key="1">
    <source>
        <dbReference type="ARBA" id="ARBA00004651"/>
    </source>
</evidence>
<feature type="transmembrane region" description="Helical" evidence="7">
    <location>
        <begin position="337"/>
        <end position="358"/>
    </location>
</feature>
<dbReference type="GO" id="GO:0005886">
    <property type="term" value="C:plasma membrane"/>
    <property type="evidence" value="ECO:0007669"/>
    <property type="project" value="UniProtKB-SubCell"/>
</dbReference>
<comment type="caution">
    <text evidence="11">The sequence shown here is derived from an EMBL/GenBank/DDBJ whole genome shotgun (WGS) entry which is preliminary data.</text>
</comment>
<evidence type="ECO:0000256" key="7">
    <source>
        <dbReference type="SAM" id="Phobius"/>
    </source>
</evidence>
<evidence type="ECO:0000256" key="3">
    <source>
        <dbReference type="ARBA" id="ARBA00022475"/>
    </source>
</evidence>
<dbReference type="GO" id="GO:0015293">
    <property type="term" value="F:symporter activity"/>
    <property type="evidence" value="ECO:0007669"/>
    <property type="project" value="TreeGrafter"/>
</dbReference>
<feature type="transmembrane region" description="Helical" evidence="7">
    <location>
        <begin position="194"/>
        <end position="212"/>
    </location>
</feature>
<feature type="transmembrane region" description="Helical" evidence="7">
    <location>
        <begin position="90"/>
        <end position="113"/>
    </location>
</feature>
<feature type="domain" description="Nucleoside transporter/FeoB GTPase Gate" evidence="10">
    <location>
        <begin position="94"/>
        <end position="191"/>
    </location>
</feature>
<feature type="transmembrane region" description="Helical" evidence="7">
    <location>
        <begin position="6"/>
        <end position="21"/>
    </location>
</feature>
<dbReference type="AlphaFoldDB" id="A0A2V3A623"/>
<evidence type="ECO:0000259" key="8">
    <source>
        <dbReference type="Pfam" id="PF01773"/>
    </source>
</evidence>
<evidence type="ECO:0000259" key="9">
    <source>
        <dbReference type="Pfam" id="PF07662"/>
    </source>
</evidence>
<keyword evidence="6 7" id="KW-0472">Membrane</keyword>
<keyword evidence="4 7" id="KW-0812">Transmembrane</keyword>
<dbReference type="InterPro" id="IPR011642">
    <property type="entry name" value="Gate_dom"/>
</dbReference>
<dbReference type="InterPro" id="IPR008276">
    <property type="entry name" value="C_nuclsd_transpt"/>
</dbReference>
<proteinExistence type="inferred from homology"/>
<comment type="similarity">
    <text evidence="2">Belongs to the concentrative nucleoside transporter (CNT) (TC 2.A.41) family.</text>
</comment>
<evidence type="ECO:0000256" key="6">
    <source>
        <dbReference type="ARBA" id="ARBA00023136"/>
    </source>
</evidence>
<feature type="transmembrane region" description="Helical" evidence="7">
    <location>
        <begin position="284"/>
        <end position="304"/>
    </location>
</feature>
<evidence type="ECO:0000313" key="11">
    <source>
        <dbReference type="EMBL" id="PWW32432.1"/>
    </source>
</evidence>
<protein>
    <submittedName>
        <fullName evidence="11">CNT family concentrative nucleoside transporter</fullName>
    </submittedName>
</protein>
<evidence type="ECO:0000259" key="10">
    <source>
        <dbReference type="Pfam" id="PF07670"/>
    </source>
</evidence>
<evidence type="ECO:0000313" key="12">
    <source>
        <dbReference type="Proteomes" id="UP000247150"/>
    </source>
</evidence>
<dbReference type="Pfam" id="PF07670">
    <property type="entry name" value="Gate"/>
    <property type="match status" value="1"/>
</dbReference>
<dbReference type="PANTHER" id="PTHR10590">
    <property type="entry name" value="SODIUM/NUCLEOSIDE COTRANSPORTER"/>
    <property type="match status" value="1"/>
</dbReference>